<dbReference type="EMBL" id="JANATA010000024">
    <property type="protein sequence ID" value="MCP3429562.1"/>
    <property type="molecule type" value="Genomic_DNA"/>
</dbReference>
<gene>
    <name evidence="1" type="ORF">NLF92_11460</name>
</gene>
<evidence type="ECO:0000313" key="1">
    <source>
        <dbReference type="EMBL" id="MCP3429562.1"/>
    </source>
</evidence>
<accession>A0AA42BND6</accession>
<reference evidence="1" key="1">
    <citation type="submission" date="2022-07" db="EMBL/GenBank/DDBJ databases">
        <title>Characterization of the Novel Bacterium Alteromonas immobilis LMIT006 and Alteromonas gregis LMIT007.</title>
        <authorList>
            <person name="Lin X."/>
        </authorList>
    </citation>
    <scope>NUCLEOTIDE SEQUENCE</scope>
    <source>
        <strain evidence="1">LMIT007</strain>
    </source>
</reference>
<dbReference type="Proteomes" id="UP001165413">
    <property type="component" value="Unassembled WGS sequence"/>
</dbReference>
<dbReference type="AlphaFoldDB" id="A0AA42BND6"/>
<sequence length="57" mass="6043">MKELNANEIQEVNGGAFVAAYWVVKGAVHAYRTYKVVEKVTDAAAGIAAGEALFGEN</sequence>
<proteinExistence type="predicted"/>
<comment type="caution">
    <text evidence="1">The sequence shown here is derived from an EMBL/GenBank/DDBJ whole genome shotgun (WGS) entry which is preliminary data.</text>
</comment>
<dbReference type="RefSeq" id="WP_254102065.1">
    <property type="nucleotide sequence ID" value="NZ_JANATA010000024.1"/>
</dbReference>
<name>A0AA42BND6_9ALTE</name>
<organism evidence="1 2">
    <name type="scientific">Opacimonas viscosa</name>
    <dbReference type="NCBI Taxonomy" id="2961944"/>
    <lineage>
        <taxon>Bacteria</taxon>
        <taxon>Pseudomonadati</taxon>
        <taxon>Pseudomonadota</taxon>
        <taxon>Gammaproteobacteria</taxon>
        <taxon>Alteromonadales</taxon>
        <taxon>Alteromonadaceae</taxon>
        <taxon>Opacimonas</taxon>
    </lineage>
</organism>
<protein>
    <submittedName>
        <fullName evidence="1">Uncharacterized protein</fullName>
    </submittedName>
</protein>
<evidence type="ECO:0000313" key="2">
    <source>
        <dbReference type="Proteomes" id="UP001165413"/>
    </source>
</evidence>
<keyword evidence="2" id="KW-1185">Reference proteome</keyword>